<accession>A0AA44BEV0</accession>
<comment type="caution">
    <text evidence="2">The sequence shown here is derived from an EMBL/GenBank/DDBJ whole genome shotgun (WGS) entry which is preliminary data.</text>
</comment>
<dbReference type="PANTHER" id="PTHR12147:SF26">
    <property type="entry name" value="PEPTIDASE M28 DOMAIN-CONTAINING PROTEIN"/>
    <property type="match status" value="1"/>
</dbReference>
<dbReference type="Gene3D" id="3.40.630.10">
    <property type="entry name" value="Zn peptidases"/>
    <property type="match status" value="1"/>
</dbReference>
<dbReference type="InterPro" id="IPR045175">
    <property type="entry name" value="M28_fam"/>
</dbReference>
<evidence type="ECO:0000313" key="3">
    <source>
        <dbReference type="Proteomes" id="UP000449710"/>
    </source>
</evidence>
<organism evidence="2 3">
    <name type="scientific">Isachenkonia alkalipeptolytica</name>
    <dbReference type="NCBI Taxonomy" id="2565777"/>
    <lineage>
        <taxon>Bacteria</taxon>
        <taxon>Bacillati</taxon>
        <taxon>Bacillota</taxon>
        <taxon>Clostridia</taxon>
        <taxon>Eubacteriales</taxon>
        <taxon>Clostridiaceae</taxon>
        <taxon>Isachenkonia</taxon>
    </lineage>
</organism>
<dbReference type="GO" id="GO:0008235">
    <property type="term" value="F:metalloexopeptidase activity"/>
    <property type="evidence" value="ECO:0007669"/>
    <property type="project" value="InterPro"/>
</dbReference>
<dbReference type="AlphaFoldDB" id="A0AA44BEV0"/>
<dbReference type="Gene3D" id="3.50.30.30">
    <property type="match status" value="1"/>
</dbReference>
<gene>
    <name evidence="2" type="ORF">ISALK_12705</name>
</gene>
<proteinExistence type="predicted"/>
<name>A0AA44BEV0_9CLOT</name>
<dbReference type="Proteomes" id="UP000449710">
    <property type="component" value="Unassembled WGS sequence"/>
</dbReference>
<dbReference type="Pfam" id="PF04389">
    <property type="entry name" value="Peptidase_M28"/>
    <property type="match status" value="1"/>
</dbReference>
<dbReference type="PANTHER" id="PTHR12147">
    <property type="entry name" value="METALLOPEPTIDASE M28 FAMILY MEMBER"/>
    <property type="match status" value="1"/>
</dbReference>
<protein>
    <submittedName>
        <fullName evidence="2">M28 family peptidase</fullName>
    </submittedName>
</protein>
<evidence type="ECO:0000313" key="2">
    <source>
        <dbReference type="EMBL" id="NBG89352.1"/>
    </source>
</evidence>
<reference evidence="2 3" key="1">
    <citation type="submission" date="2019-04" db="EMBL/GenBank/DDBJ databases">
        <title>Isachenkonia alkalipeptolytica gen. nov. sp. nov. a new anaerobic, alkiliphilic organothrophic bacterium capable to reduce synthesized ferrihydrite isolated from a soda lake.</title>
        <authorList>
            <person name="Toshchakov S.V."/>
            <person name="Zavarzina D.G."/>
            <person name="Zhilina T.N."/>
            <person name="Kostrikina N.A."/>
            <person name="Kublanov I.V."/>
        </authorList>
    </citation>
    <scope>NUCLEOTIDE SEQUENCE [LARGE SCALE GENOMIC DNA]</scope>
    <source>
        <strain evidence="2 3">Z-1701</strain>
    </source>
</reference>
<dbReference type="EMBL" id="SUMG01000022">
    <property type="protein sequence ID" value="NBG89352.1"/>
    <property type="molecule type" value="Genomic_DNA"/>
</dbReference>
<dbReference type="GO" id="GO:0006508">
    <property type="term" value="P:proteolysis"/>
    <property type="evidence" value="ECO:0007669"/>
    <property type="project" value="InterPro"/>
</dbReference>
<dbReference type="SUPFAM" id="SSF53187">
    <property type="entry name" value="Zn-dependent exopeptidases"/>
    <property type="match status" value="1"/>
</dbReference>
<keyword evidence="3" id="KW-1185">Reference proteome</keyword>
<dbReference type="InterPro" id="IPR007484">
    <property type="entry name" value="Peptidase_M28"/>
</dbReference>
<evidence type="ECO:0000259" key="1">
    <source>
        <dbReference type="Pfam" id="PF04389"/>
    </source>
</evidence>
<feature type="domain" description="Peptidase M28" evidence="1">
    <location>
        <begin position="211"/>
        <end position="398"/>
    </location>
</feature>
<sequence>MDKVKFKERCMGYMNKLCIDITERCVGSEGNRQASLFFKERLKSLGWQTISQEFSAMDWKNDGAVLQINKQDFRVQVSPYSLGFQGAAQLESASTIAELENGDFKGKILLLHGELVKEQLMPKNFVFYNPEEHQKIVTALEQSGALALICATERNASLAGGVYPFPLIEDGDFDIPSVYMTEEDGEKILKLIGKTATLKISAERIPSKGYNVVGKIGGEEGKRIVVTAHIDAKKGTPGATDNATGITVLLILAELLQDYKGSRQIELVAFNGEDDYAVPGQMKYITENKGKFENILLNVNIDGAAYKKGKTTFSFFDLPKDIKKASSSSMKGYPDVKEGVQWPQGDHSIFLQYGVPAIAVSSEWFIESDEGQDITHTEKDNMEIVDIDKVIEIAEILNKLIKAIEKMQ</sequence>